<sequence length="83" mass="8661">MLQVSFGSPTVTEVSVGLLHTLPKVPKECSRLGPPKLVIGKTARAYKGSRLMFSTTSILIMAAPVNPLMVEAADLLGIAAAVV</sequence>
<accession>A0A7U2I9L4</accession>
<protein>
    <submittedName>
        <fullName evidence="1">Uncharacterized protein</fullName>
    </submittedName>
</protein>
<evidence type="ECO:0000313" key="2">
    <source>
        <dbReference type="Proteomes" id="UP000663193"/>
    </source>
</evidence>
<keyword evidence="2" id="KW-1185">Reference proteome</keyword>
<gene>
    <name evidence="1" type="ORF">JI435_422790</name>
</gene>
<dbReference type="EMBL" id="CP069041">
    <property type="protein sequence ID" value="QRD05781.1"/>
    <property type="molecule type" value="Genomic_DNA"/>
</dbReference>
<organism evidence="1 2">
    <name type="scientific">Phaeosphaeria nodorum (strain SN15 / ATCC MYA-4574 / FGSC 10173)</name>
    <name type="common">Glume blotch fungus</name>
    <name type="synonym">Parastagonospora nodorum</name>
    <dbReference type="NCBI Taxonomy" id="321614"/>
    <lineage>
        <taxon>Eukaryota</taxon>
        <taxon>Fungi</taxon>
        <taxon>Dikarya</taxon>
        <taxon>Ascomycota</taxon>
        <taxon>Pezizomycotina</taxon>
        <taxon>Dothideomycetes</taxon>
        <taxon>Pleosporomycetidae</taxon>
        <taxon>Pleosporales</taxon>
        <taxon>Pleosporineae</taxon>
        <taxon>Phaeosphaeriaceae</taxon>
        <taxon>Parastagonospora</taxon>
    </lineage>
</organism>
<name>A0A7U2I9L4_PHANO</name>
<dbReference type="AlphaFoldDB" id="A0A7U2I9L4"/>
<evidence type="ECO:0000313" key="1">
    <source>
        <dbReference type="EMBL" id="QRD05781.1"/>
    </source>
</evidence>
<dbReference type="VEuPathDB" id="FungiDB:JI435_422790"/>
<proteinExistence type="predicted"/>
<reference evidence="2" key="1">
    <citation type="journal article" date="2021" name="BMC Genomics">
        <title>Chromosome-level genome assembly and manually-curated proteome of model necrotroph Parastagonospora nodorum Sn15 reveals a genome-wide trove of candidate effector homologs, and redundancy of virulence-related functions within an accessory chromosome.</title>
        <authorList>
            <person name="Bertazzoni S."/>
            <person name="Jones D.A.B."/>
            <person name="Phan H.T."/>
            <person name="Tan K.-C."/>
            <person name="Hane J.K."/>
        </authorList>
    </citation>
    <scope>NUCLEOTIDE SEQUENCE [LARGE SCALE GENOMIC DNA]</scope>
    <source>
        <strain evidence="2">SN15 / ATCC MYA-4574 / FGSC 10173)</strain>
    </source>
</reference>
<dbReference type="Proteomes" id="UP000663193">
    <property type="component" value="Chromosome 19"/>
</dbReference>